<dbReference type="AlphaFoldDB" id="A0A9P6IMR2"/>
<keyword evidence="2" id="KW-1133">Transmembrane helix</keyword>
<dbReference type="Proteomes" id="UP000749646">
    <property type="component" value="Unassembled WGS sequence"/>
</dbReference>
<feature type="region of interest" description="Disordered" evidence="1">
    <location>
        <begin position="290"/>
        <end position="312"/>
    </location>
</feature>
<keyword evidence="2" id="KW-0472">Membrane</keyword>
<comment type="caution">
    <text evidence="3">The sequence shown here is derived from an EMBL/GenBank/DDBJ whole genome shotgun (WGS) entry which is preliminary data.</text>
</comment>
<evidence type="ECO:0000313" key="4">
    <source>
        <dbReference type="Proteomes" id="UP000749646"/>
    </source>
</evidence>
<evidence type="ECO:0000256" key="1">
    <source>
        <dbReference type="SAM" id="MobiDB-lite"/>
    </source>
</evidence>
<protein>
    <submittedName>
        <fullName evidence="3">Uncharacterized protein</fullName>
    </submittedName>
</protein>
<gene>
    <name evidence="3" type="ORF">BGZ65_006188</name>
</gene>
<evidence type="ECO:0000256" key="2">
    <source>
        <dbReference type="SAM" id="Phobius"/>
    </source>
</evidence>
<feature type="transmembrane region" description="Helical" evidence="2">
    <location>
        <begin position="58"/>
        <end position="79"/>
    </location>
</feature>
<sequence>IQLSGPLAGTKYGMQKIIIPDAVFDHPDGKSSFPAPDGSSGGGDGLSGTPNDSLRQTIIIGTVSAIAVLFVCIFGCVWFKKRAARLRVTVQTTTVQCPAPVITNTTAAAVAAEVQQQQRQEPPLEESEMKLEDTTFNCHAQQQQQQQQQQHQQQQPLVESEMKLEDTTFNYHGQQQQQQQSYHIPGTLPSYQSPPVTFMGTPALQQQQLDMQFSIHPRPNVVTTGPNEDLRTTQSYMSPPATFVSPSSAPQALPATMVRLPGPQTEHYNDTDSPARAIYQIPAVPPMQSTPAMTYVGPPSPRTGPSAPQFRG</sequence>
<keyword evidence="2" id="KW-0812">Transmembrane</keyword>
<proteinExistence type="predicted"/>
<accession>A0A9P6IMR2</accession>
<keyword evidence="4" id="KW-1185">Reference proteome</keyword>
<feature type="non-terminal residue" evidence="3">
    <location>
        <position position="1"/>
    </location>
</feature>
<organism evidence="3 4">
    <name type="scientific">Modicella reniformis</name>
    <dbReference type="NCBI Taxonomy" id="1440133"/>
    <lineage>
        <taxon>Eukaryota</taxon>
        <taxon>Fungi</taxon>
        <taxon>Fungi incertae sedis</taxon>
        <taxon>Mucoromycota</taxon>
        <taxon>Mortierellomycotina</taxon>
        <taxon>Mortierellomycetes</taxon>
        <taxon>Mortierellales</taxon>
        <taxon>Mortierellaceae</taxon>
        <taxon>Modicella</taxon>
    </lineage>
</organism>
<reference evidence="3" key="1">
    <citation type="journal article" date="2020" name="Fungal Divers.">
        <title>Resolving the Mortierellaceae phylogeny through synthesis of multi-gene phylogenetics and phylogenomics.</title>
        <authorList>
            <person name="Vandepol N."/>
            <person name="Liber J."/>
            <person name="Desiro A."/>
            <person name="Na H."/>
            <person name="Kennedy M."/>
            <person name="Barry K."/>
            <person name="Grigoriev I.V."/>
            <person name="Miller A.N."/>
            <person name="O'Donnell K."/>
            <person name="Stajich J.E."/>
            <person name="Bonito G."/>
        </authorList>
    </citation>
    <scope>NUCLEOTIDE SEQUENCE</scope>
    <source>
        <strain evidence="3">MES-2147</strain>
    </source>
</reference>
<name>A0A9P6IMR2_9FUNG</name>
<evidence type="ECO:0000313" key="3">
    <source>
        <dbReference type="EMBL" id="KAF9928594.1"/>
    </source>
</evidence>
<dbReference type="OrthoDB" id="2373827at2759"/>
<dbReference type="EMBL" id="JAAAHW010010234">
    <property type="protein sequence ID" value="KAF9928594.1"/>
    <property type="molecule type" value="Genomic_DNA"/>
</dbReference>
<feature type="region of interest" description="Disordered" evidence="1">
    <location>
        <begin position="28"/>
        <end position="49"/>
    </location>
</feature>